<proteinExistence type="predicted"/>
<name>A0A2N0VI04_9BACT</name>
<dbReference type="Proteomes" id="UP000233398">
    <property type="component" value="Unassembled WGS sequence"/>
</dbReference>
<dbReference type="OrthoDB" id="9791827at2"/>
<dbReference type="InterPro" id="IPR029465">
    <property type="entry name" value="ATPgrasp_TupA"/>
</dbReference>
<sequence>MPSGLKHIVRSVTRKIFWGGFHKILSDRQYAKIRYWFDVGRPLDLRKPSALTEKIQYLKLNSRNPSRKIAANRLKVRDYVGEKVGEEYLIPLLLQTDELNISDWESLPGRFVLKGNHGCGMVKLIFDKSSVEFEEIKKLTQSWLNFDYAKFGREWVYKDVPRKIVVEELLTSSEDEIPEDYKFFCFHGRVEMIQVDMGRFKNQRRNLYNRDFQLFDVKCLYPNSEKKITKPQNLDEMIDVAERLASEFDFIRVDLYSVNGKIYFGELTNFPGNGFIAYQPDSFDFELGKKLKL</sequence>
<dbReference type="EMBL" id="PISP01000002">
    <property type="protein sequence ID" value="PKD43836.1"/>
    <property type="molecule type" value="Genomic_DNA"/>
</dbReference>
<dbReference type="Pfam" id="PF14305">
    <property type="entry name" value="ATPgrasp_TupA"/>
    <property type="match status" value="1"/>
</dbReference>
<comment type="caution">
    <text evidence="1">The sequence shown here is derived from an EMBL/GenBank/DDBJ whole genome shotgun (WGS) entry which is preliminary data.</text>
</comment>
<reference evidence="1 2" key="1">
    <citation type="submission" date="2017-11" db="EMBL/GenBank/DDBJ databases">
        <title>Rhodohalobacter 15182 sp. nov., isolated from a salt lake.</title>
        <authorList>
            <person name="Han S."/>
        </authorList>
    </citation>
    <scope>NUCLEOTIDE SEQUENCE [LARGE SCALE GENOMIC DNA]</scope>
    <source>
        <strain evidence="1 2">15182</strain>
    </source>
</reference>
<evidence type="ECO:0000313" key="2">
    <source>
        <dbReference type="Proteomes" id="UP000233398"/>
    </source>
</evidence>
<evidence type="ECO:0000313" key="1">
    <source>
        <dbReference type="EMBL" id="PKD43836.1"/>
    </source>
</evidence>
<protein>
    <recommendedName>
        <fullName evidence="3">Glycosyl transferase</fullName>
    </recommendedName>
</protein>
<keyword evidence="2" id="KW-1185">Reference proteome</keyword>
<accession>A0A2N0VI04</accession>
<organism evidence="1 2">
    <name type="scientific">Rhodohalobacter barkolensis</name>
    <dbReference type="NCBI Taxonomy" id="2053187"/>
    <lineage>
        <taxon>Bacteria</taxon>
        <taxon>Pseudomonadati</taxon>
        <taxon>Balneolota</taxon>
        <taxon>Balneolia</taxon>
        <taxon>Balneolales</taxon>
        <taxon>Balneolaceae</taxon>
        <taxon>Rhodohalobacter</taxon>
    </lineage>
</organism>
<gene>
    <name evidence="1" type="ORF">CWD77_09780</name>
</gene>
<dbReference type="AlphaFoldDB" id="A0A2N0VI04"/>
<evidence type="ECO:0008006" key="3">
    <source>
        <dbReference type="Google" id="ProtNLM"/>
    </source>
</evidence>